<reference evidence="2" key="1">
    <citation type="submission" date="2021-01" db="EMBL/GenBank/DDBJ databases">
        <authorList>
            <person name="Corre E."/>
            <person name="Pelletier E."/>
            <person name="Niang G."/>
            <person name="Scheremetjew M."/>
            <person name="Finn R."/>
            <person name="Kale V."/>
            <person name="Holt S."/>
            <person name="Cochrane G."/>
            <person name="Meng A."/>
            <person name="Brown T."/>
            <person name="Cohen L."/>
        </authorList>
    </citation>
    <scope>NUCLEOTIDE SEQUENCE</scope>
    <source>
        <strain evidence="2">PLY429</strain>
    </source>
</reference>
<gene>
    <name evidence="2" type="ORF">TCHU04912_LOCUS4559</name>
</gene>
<organism evidence="2">
    <name type="scientific">Tetraselmis chuii</name>
    <dbReference type="NCBI Taxonomy" id="63592"/>
    <lineage>
        <taxon>Eukaryota</taxon>
        <taxon>Viridiplantae</taxon>
        <taxon>Chlorophyta</taxon>
        <taxon>core chlorophytes</taxon>
        <taxon>Chlorodendrophyceae</taxon>
        <taxon>Chlorodendrales</taxon>
        <taxon>Chlorodendraceae</taxon>
        <taxon>Tetraselmis</taxon>
    </lineage>
</organism>
<keyword evidence="1" id="KW-1133">Transmembrane helix</keyword>
<name>A0A7S1SL78_9CHLO</name>
<keyword evidence="1" id="KW-0812">Transmembrane</keyword>
<feature type="transmembrane region" description="Helical" evidence="1">
    <location>
        <begin position="233"/>
        <end position="258"/>
    </location>
</feature>
<keyword evidence="1" id="KW-0472">Membrane</keyword>
<dbReference type="EMBL" id="HBGG01009030">
    <property type="protein sequence ID" value="CAD9202326.1"/>
    <property type="molecule type" value="Transcribed_RNA"/>
</dbReference>
<protein>
    <submittedName>
        <fullName evidence="2">Uncharacterized protein</fullName>
    </submittedName>
</protein>
<accession>A0A7S1SL78</accession>
<evidence type="ECO:0000313" key="2">
    <source>
        <dbReference type="EMBL" id="CAD9202326.1"/>
    </source>
</evidence>
<proteinExistence type="predicted"/>
<dbReference type="AlphaFoldDB" id="A0A7S1SL78"/>
<feature type="transmembrane region" description="Helical" evidence="1">
    <location>
        <begin position="85"/>
        <end position="106"/>
    </location>
</feature>
<feature type="transmembrane region" description="Helical" evidence="1">
    <location>
        <begin position="60"/>
        <end position="79"/>
    </location>
</feature>
<evidence type="ECO:0000256" key="1">
    <source>
        <dbReference type="SAM" id="Phobius"/>
    </source>
</evidence>
<sequence>MSFDFQTSMESPDFTFSYSKFSCVAEMYLAHVFFCYAVFITGLLAMIVRLVPAVRWMHIWLGRAYIHAMLWATATSLLINNTGLPAGVLISFVWVMGGLSIGWVVINIHQCQMERQALRRVQARVQSGEGKAAADLAGAIAAEKGRIAEEKGWAQRVFSWKALHGSLFFTSWLNIAGRLFVTGINPDEWVCYTYPFYKPVDSKYYNGAGNATMVPVPIHDPNYSRLPWAKTGLLAWGLIFSVGSVAACFLVGALYSFVATRRMGSSQARYESQPALDAAVTGE</sequence>
<feature type="transmembrane region" description="Helical" evidence="1">
    <location>
        <begin position="28"/>
        <end position="48"/>
    </location>
</feature>